<protein>
    <submittedName>
        <fullName evidence="2">Uncharacterized protein</fullName>
    </submittedName>
</protein>
<keyword evidence="3" id="KW-1185">Reference proteome</keyword>
<reference evidence="2 3" key="1">
    <citation type="submission" date="2024-05" db="EMBL/GenBank/DDBJ databases">
        <authorList>
            <person name="Liu Q."/>
            <person name="Xin Y.-H."/>
        </authorList>
    </citation>
    <scope>NUCLEOTIDE SEQUENCE [LARGE SCALE GENOMIC DNA]</scope>
    <source>
        <strain evidence="2 3">CGMCC 1.10181</strain>
    </source>
</reference>
<feature type="region of interest" description="Disordered" evidence="1">
    <location>
        <begin position="132"/>
        <end position="180"/>
    </location>
</feature>
<dbReference type="RefSeq" id="WP_343892556.1">
    <property type="nucleotide sequence ID" value="NZ_BAAAEH010000060.1"/>
</dbReference>
<evidence type="ECO:0000313" key="2">
    <source>
        <dbReference type="EMBL" id="MEN2791559.1"/>
    </source>
</evidence>
<gene>
    <name evidence="2" type="ORF">ABC974_18130</name>
</gene>
<dbReference type="Proteomes" id="UP001419910">
    <property type="component" value="Unassembled WGS sequence"/>
</dbReference>
<dbReference type="EMBL" id="JBDIME010000018">
    <property type="protein sequence ID" value="MEN2791559.1"/>
    <property type="molecule type" value="Genomic_DNA"/>
</dbReference>
<evidence type="ECO:0000313" key="3">
    <source>
        <dbReference type="Proteomes" id="UP001419910"/>
    </source>
</evidence>
<organism evidence="2 3">
    <name type="scientific">Sphingomonas oligophenolica</name>
    <dbReference type="NCBI Taxonomy" id="301154"/>
    <lineage>
        <taxon>Bacteria</taxon>
        <taxon>Pseudomonadati</taxon>
        <taxon>Pseudomonadota</taxon>
        <taxon>Alphaproteobacteria</taxon>
        <taxon>Sphingomonadales</taxon>
        <taxon>Sphingomonadaceae</taxon>
        <taxon>Sphingomonas</taxon>
    </lineage>
</organism>
<feature type="region of interest" description="Disordered" evidence="1">
    <location>
        <begin position="1"/>
        <end position="74"/>
    </location>
</feature>
<comment type="caution">
    <text evidence="2">The sequence shown here is derived from an EMBL/GenBank/DDBJ whole genome shotgun (WGS) entry which is preliminary data.</text>
</comment>
<proteinExistence type="predicted"/>
<sequence>MMTGLEVGAADGAAVEPNLDAGAGDGQSVAPTGGGEDSGDESGAAPLADDAPAHEVDQPFASPESLRTPAIAASAPPRVNDAMRVLSRMQIDLDVLTEGKRAATYDEVDDAFDNAIRALGIRLPSIPAAGDDYDATKPGAGRASLTAGGLPEQIEREDETATASDPANSMDRLVGMDSGGITVSESDFNEVLDQPGEADASEALGAGGDERSEGVDNNESNGATDPAAMLRKTAFQAEATGQRMNAQQKREHDTKHGLLWHLGNIYSGRNWDGSRNEAAEARAQAERATSDSFIRAIRRVDKAATDTKVSPKFFYVQNPPMSFFDFPIEPPRIGVAQVNVKGAALATLDLATVLPWGKALGILRADLTAAEDGTVNLVPRLGPNGVDPARHNANLLVSDSSGKIVTHQRLVSGNMTTQEKALGFPKNMLAAHTEARAVRGIDLRPGDTVTITGQLPPCTPCRGSMNQAATRSGATIKYQWRQGGKTLTWVATPKRK</sequence>
<dbReference type="InterPro" id="IPR027472">
    <property type="entry name" value="Pput2613-NH3ase"/>
</dbReference>
<feature type="region of interest" description="Disordered" evidence="1">
    <location>
        <begin position="199"/>
        <end position="227"/>
    </location>
</feature>
<evidence type="ECO:0000256" key="1">
    <source>
        <dbReference type="SAM" id="MobiDB-lite"/>
    </source>
</evidence>
<name>A0ABU9Y6Y4_9SPHN</name>
<accession>A0ABU9Y6Y4</accession>
<dbReference type="Pfam" id="PF14427">
    <property type="entry name" value="Pput2613-deam"/>
    <property type="match status" value="1"/>
</dbReference>